<feature type="domain" description="DUF427" evidence="2">
    <location>
        <begin position="32"/>
        <end position="126"/>
    </location>
</feature>
<dbReference type="EMBL" id="JAVRFD010000025">
    <property type="protein sequence ID" value="MDT0548273.1"/>
    <property type="molecule type" value="Genomic_DNA"/>
</dbReference>
<feature type="region of interest" description="Disordered" evidence="1">
    <location>
        <begin position="1"/>
        <end position="20"/>
    </location>
</feature>
<dbReference type="RefSeq" id="WP_311728844.1">
    <property type="nucleotide sequence ID" value="NZ_JAVRFD010000025.1"/>
</dbReference>
<evidence type="ECO:0000259" key="2">
    <source>
        <dbReference type="Pfam" id="PF04248"/>
    </source>
</evidence>
<dbReference type="Pfam" id="PF04248">
    <property type="entry name" value="NTP_transf_9"/>
    <property type="match status" value="1"/>
</dbReference>
<sequence>MTTHPHGTGTGTGTGTGIRGHRVEVVRGAQHVTVTIDGRVVAESRRPLLLFETGLRVRYYLPPQDVNLSLFEPTDTHTTCPFKGQAAYWTYLGEEGGSGPHTDVVWAYPDPLDAVAEIKDHLSFYDTVADISVKETD</sequence>
<dbReference type="PANTHER" id="PTHR34310">
    <property type="entry name" value="DUF427 DOMAIN PROTEIN (AFU_ORTHOLOGUE AFUA_3G02220)"/>
    <property type="match status" value="1"/>
</dbReference>
<reference evidence="3" key="1">
    <citation type="submission" date="2024-05" db="EMBL/GenBank/DDBJ databases">
        <title>30 novel species of actinomycetes from the DSMZ collection.</title>
        <authorList>
            <person name="Nouioui I."/>
        </authorList>
    </citation>
    <scope>NUCLEOTIDE SEQUENCE</scope>
    <source>
        <strain evidence="3">DSM 41529</strain>
    </source>
</reference>
<dbReference type="Gene3D" id="2.170.150.40">
    <property type="entry name" value="Domain of unknown function (DUF427)"/>
    <property type="match status" value="1"/>
</dbReference>
<dbReference type="PANTHER" id="PTHR34310:SF8">
    <property type="entry name" value="CONSERVED PROTEIN"/>
    <property type="match status" value="1"/>
</dbReference>
<protein>
    <submittedName>
        <fullName evidence="3">DUF427 domain-containing protein</fullName>
    </submittedName>
</protein>
<feature type="compositionally biased region" description="Gly residues" evidence="1">
    <location>
        <begin position="8"/>
        <end position="18"/>
    </location>
</feature>
<dbReference type="InterPro" id="IPR007361">
    <property type="entry name" value="DUF427"/>
</dbReference>
<gene>
    <name evidence="3" type="ORF">RND15_37125</name>
</gene>
<evidence type="ECO:0000313" key="4">
    <source>
        <dbReference type="Proteomes" id="UP001180754"/>
    </source>
</evidence>
<evidence type="ECO:0000256" key="1">
    <source>
        <dbReference type="SAM" id="MobiDB-lite"/>
    </source>
</evidence>
<name>A0ABU2XQS1_9ACTN</name>
<dbReference type="InterPro" id="IPR038694">
    <property type="entry name" value="DUF427_sf"/>
</dbReference>
<dbReference type="Proteomes" id="UP001180754">
    <property type="component" value="Unassembled WGS sequence"/>
</dbReference>
<keyword evidence="4" id="KW-1185">Reference proteome</keyword>
<evidence type="ECO:0000313" key="3">
    <source>
        <dbReference type="EMBL" id="MDT0548273.1"/>
    </source>
</evidence>
<comment type="caution">
    <text evidence="3">The sequence shown here is derived from an EMBL/GenBank/DDBJ whole genome shotgun (WGS) entry which is preliminary data.</text>
</comment>
<proteinExistence type="predicted"/>
<organism evidence="3 4">
    <name type="scientific">Streptomyces lonegramiae</name>
    <dbReference type="NCBI Taxonomy" id="3075524"/>
    <lineage>
        <taxon>Bacteria</taxon>
        <taxon>Bacillati</taxon>
        <taxon>Actinomycetota</taxon>
        <taxon>Actinomycetes</taxon>
        <taxon>Kitasatosporales</taxon>
        <taxon>Streptomycetaceae</taxon>
        <taxon>Streptomyces</taxon>
    </lineage>
</organism>
<accession>A0ABU2XQS1</accession>